<dbReference type="EMBL" id="BQKI01000074">
    <property type="protein sequence ID" value="GJN18986.1"/>
    <property type="molecule type" value="Genomic_DNA"/>
</dbReference>
<accession>A0AAV5E8Z1</accession>
<reference evidence="2" key="1">
    <citation type="journal article" date="2018" name="DNA Res.">
        <title>Multiple hybrid de novo genome assembly of finger millet, an orphan allotetraploid crop.</title>
        <authorList>
            <person name="Hatakeyama M."/>
            <person name="Aluri S."/>
            <person name="Balachadran M.T."/>
            <person name="Sivarajan S.R."/>
            <person name="Patrignani A."/>
            <person name="Gruter S."/>
            <person name="Poveda L."/>
            <person name="Shimizu-Inatsugi R."/>
            <person name="Baeten J."/>
            <person name="Francoijs K.J."/>
            <person name="Nataraja K.N."/>
            <person name="Reddy Y.A.N."/>
            <person name="Phadnis S."/>
            <person name="Ravikumar R.L."/>
            <person name="Schlapbach R."/>
            <person name="Sreeman S.M."/>
            <person name="Shimizu K.K."/>
        </authorList>
    </citation>
    <scope>NUCLEOTIDE SEQUENCE</scope>
</reference>
<comment type="caution">
    <text evidence="2">The sequence shown here is derived from an EMBL/GenBank/DDBJ whole genome shotgun (WGS) entry which is preliminary data.</text>
</comment>
<dbReference type="Proteomes" id="UP001054889">
    <property type="component" value="Unassembled WGS sequence"/>
</dbReference>
<dbReference type="Gene3D" id="3.40.50.2000">
    <property type="entry name" value="Glycogen Phosphorylase B"/>
    <property type="match status" value="2"/>
</dbReference>
<proteinExistence type="predicted"/>
<evidence type="ECO:0000256" key="1">
    <source>
        <dbReference type="SAM" id="MobiDB-lite"/>
    </source>
</evidence>
<protein>
    <submittedName>
        <fullName evidence="2">Uncharacterized protein</fullName>
    </submittedName>
</protein>
<dbReference type="SUPFAM" id="SSF53756">
    <property type="entry name" value="UDP-Glycosyltransferase/glycogen phosphorylase"/>
    <property type="match status" value="1"/>
</dbReference>
<feature type="compositionally biased region" description="Basic residues" evidence="1">
    <location>
        <begin position="11"/>
        <end position="25"/>
    </location>
</feature>
<organism evidence="2 3">
    <name type="scientific">Eleusine coracana subsp. coracana</name>
    <dbReference type="NCBI Taxonomy" id="191504"/>
    <lineage>
        <taxon>Eukaryota</taxon>
        <taxon>Viridiplantae</taxon>
        <taxon>Streptophyta</taxon>
        <taxon>Embryophyta</taxon>
        <taxon>Tracheophyta</taxon>
        <taxon>Spermatophyta</taxon>
        <taxon>Magnoliopsida</taxon>
        <taxon>Liliopsida</taxon>
        <taxon>Poales</taxon>
        <taxon>Poaceae</taxon>
        <taxon>PACMAD clade</taxon>
        <taxon>Chloridoideae</taxon>
        <taxon>Cynodonteae</taxon>
        <taxon>Eleusininae</taxon>
        <taxon>Eleusine</taxon>
    </lineage>
</organism>
<reference evidence="2" key="2">
    <citation type="submission" date="2021-12" db="EMBL/GenBank/DDBJ databases">
        <title>Resequencing data analysis of finger millet.</title>
        <authorList>
            <person name="Hatakeyama M."/>
            <person name="Aluri S."/>
            <person name="Balachadran M.T."/>
            <person name="Sivarajan S.R."/>
            <person name="Poveda L."/>
            <person name="Shimizu-Inatsugi R."/>
            <person name="Schlapbach R."/>
            <person name="Sreeman S.M."/>
            <person name="Shimizu K.K."/>
        </authorList>
    </citation>
    <scope>NUCLEOTIDE SEQUENCE</scope>
</reference>
<dbReference type="InterPro" id="IPR050481">
    <property type="entry name" value="UDP-glycosyltransf_plant"/>
</dbReference>
<gene>
    <name evidence="2" type="primary">gb06211</name>
    <name evidence="2" type="ORF">PR202_gb06211</name>
</gene>
<evidence type="ECO:0000313" key="2">
    <source>
        <dbReference type="EMBL" id="GJN18986.1"/>
    </source>
</evidence>
<keyword evidence="3" id="KW-1185">Reference proteome</keyword>
<sequence length="244" mass="26370">MHDACSTGSSRRSKPSARKRGRHGACKPSSNGNAGAIQAARDAGHVPGFLFFPSNLLLLSLMLHLPRLHASLLPAGVDEFRDLPDPVVKQAPGCVPVHGADLLQILQDRTSDAYRWMLHHGEKYRATRRAYSSTRSTPSSPAPWMPYDATGCVAWLDAQPDGSVLFVSLGSGGAIPVAQTRELARGLEASGHRFLWVVRSPPTPSVDDQVNNSNPGESYYDGGGSRNDDPLRILPPGFIDRNKE</sequence>
<name>A0AAV5E8Z1_ELECO</name>
<feature type="compositionally biased region" description="Polar residues" evidence="1">
    <location>
        <begin position="206"/>
        <end position="216"/>
    </location>
</feature>
<dbReference type="AlphaFoldDB" id="A0AAV5E8Z1"/>
<dbReference type="PANTHER" id="PTHR48048">
    <property type="entry name" value="GLYCOSYLTRANSFERASE"/>
    <property type="match status" value="1"/>
</dbReference>
<feature type="region of interest" description="Disordered" evidence="1">
    <location>
        <begin position="1"/>
        <end position="33"/>
    </location>
</feature>
<feature type="region of interest" description="Disordered" evidence="1">
    <location>
        <begin position="203"/>
        <end position="244"/>
    </location>
</feature>
<evidence type="ECO:0000313" key="3">
    <source>
        <dbReference type="Proteomes" id="UP001054889"/>
    </source>
</evidence>
<dbReference type="GO" id="GO:0035251">
    <property type="term" value="F:UDP-glucosyltransferase activity"/>
    <property type="evidence" value="ECO:0007669"/>
    <property type="project" value="InterPro"/>
</dbReference>